<dbReference type="NCBIfam" id="TIGR01087">
    <property type="entry name" value="murD"/>
    <property type="match status" value="1"/>
</dbReference>
<feature type="domain" description="Mur ligase central" evidence="20">
    <location>
        <begin position="117"/>
        <end position="293"/>
    </location>
</feature>
<dbReference type="Pfam" id="PF21799">
    <property type="entry name" value="MurD-like_N"/>
    <property type="match status" value="1"/>
</dbReference>
<dbReference type="InterPro" id="IPR036615">
    <property type="entry name" value="Mur_ligase_C_dom_sf"/>
</dbReference>
<evidence type="ECO:0000256" key="18">
    <source>
        <dbReference type="RuleBase" id="RU003664"/>
    </source>
</evidence>
<dbReference type="EC" id="6.3.2.9" evidence="5 17"/>
<dbReference type="eggNOG" id="COG0771">
    <property type="taxonomic scope" value="Bacteria"/>
</dbReference>
<keyword evidence="8 17" id="KW-0436">Ligase</keyword>
<evidence type="ECO:0000256" key="13">
    <source>
        <dbReference type="ARBA" id="ARBA00023316"/>
    </source>
</evidence>
<dbReference type="InterPro" id="IPR004101">
    <property type="entry name" value="Mur_ligase_C"/>
</dbReference>
<organism evidence="21 22">
    <name type="scientific">Schleiferilactobacillus harbinensis DSM 16991</name>
    <dbReference type="NCBI Taxonomy" id="1122147"/>
    <lineage>
        <taxon>Bacteria</taxon>
        <taxon>Bacillati</taxon>
        <taxon>Bacillota</taxon>
        <taxon>Bacilli</taxon>
        <taxon>Lactobacillales</taxon>
        <taxon>Lactobacillaceae</taxon>
        <taxon>Schleiferilactobacillus</taxon>
    </lineage>
</organism>
<keyword evidence="11 17" id="KW-0133">Cell shape</keyword>
<dbReference type="GO" id="GO:0051301">
    <property type="term" value="P:cell division"/>
    <property type="evidence" value="ECO:0007669"/>
    <property type="project" value="UniProtKB-KW"/>
</dbReference>
<evidence type="ECO:0000256" key="16">
    <source>
        <dbReference type="ARBA" id="ARBA00047632"/>
    </source>
</evidence>
<dbReference type="PANTHER" id="PTHR43692:SF1">
    <property type="entry name" value="UDP-N-ACETYLMURAMOYLALANINE--D-GLUTAMATE LIGASE"/>
    <property type="match status" value="1"/>
</dbReference>
<dbReference type="GeneID" id="78508925"/>
<keyword evidence="17 18" id="KW-0132">Cell division</keyword>
<keyword evidence="13 17" id="KW-0961">Cell wall biogenesis/degradation</keyword>
<dbReference type="SUPFAM" id="SSF53244">
    <property type="entry name" value="MurD-like peptide ligases, peptide-binding domain"/>
    <property type="match status" value="1"/>
</dbReference>
<proteinExistence type="inferred from homology"/>
<evidence type="ECO:0000256" key="17">
    <source>
        <dbReference type="HAMAP-Rule" id="MF_00639"/>
    </source>
</evidence>
<comment type="similarity">
    <text evidence="4 17">Belongs to the MurCDEF family.</text>
</comment>
<evidence type="ECO:0000256" key="14">
    <source>
        <dbReference type="ARBA" id="ARBA00030398"/>
    </source>
</evidence>
<dbReference type="PANTHER" id="PTHR43692">
    <property type="entry name" value="UDP-N-ACETYLMURAMOYLALANINE--D-GLUTAMATE LIGASE"/>
    <property type="match status" value="1"/>
</dbReference>
<evidence type="ECO:0000256" key="7">
    <source>
        <dbReference type="ARBA" id="ARBA00022490"/>
    </source>
</evidence>
<dbReference type="UniPathway" id="UPA00219"/>
<keyword evidence="7 17" id="KW-0963">Cytoplasm</keyword>
<dbReference type="GO" id="GO:0071555">
    <property type="term" value="P:cell wall organization"/>
    <property type="evidence" value="ECO:0007669"/>
    <property type="project" value="UniProtKB-KW"/>
</dbReference>
<evidence type="ECO:0000256" key="2">
    <source>
        <dbReference type="ARBA" id="ARBA00004496"/>
    </source>
</evidence>
<evidence type="ECO:0000256" key="4">
    <source>
        <dbReference type="ARBA" id="ARBA00010416"/>
    </source>
</evidence>
<evidence type="ECO:0000256" key="11">
    <source>
        <dbReference type="ARBA" id="ARBA00022960"/>
    </source>
</evidence>
<evidence type="ECO:0000313" key="21">
    <source>
        <dbReference type="EMBL" id="KRM28482.1"/>
    </source>
</evidence>
<dbReference type="EMBL" id="AZFW01000032">
    <property type="protein sequence ID" value="KRM28482.1"/>
    <property type="molecule type" value="Genomic_DNA"/>
</dbReference>
<comment type="catalytic activity">
    <reaction evidence="16 17 18">
        <text>UDP-N-acetyl-alpha-D-muramoyl-L-alanine + D-glutamate + ATP = UDP-N-acetyl-alpha-D-muramoyl-L-alanyl-D-glutamate + ADP + phosphate + H(+)</text>
        <dbReference type="Rhea" id="RHEA:16429"/>
        <dbReference type="ChEBI" id="CHEBI:15378"/>
        <dbReference type="ChEBI" id="CHEBI:29986"/>
        <dbReference type="ChEBI" id="CHEBI:30616"/>
        <dbReference type="ChEBI" id="CHEBI:43474"/>
        <dbReference type="ChEBI" id="CHEBI:83898"/>
        <dbReference type="ChEBI" id="CHEBI:83900"/>
        <dbReference type="ChEBI" id="CHEBI:456216"/>
        <dbReference type="EC" id="6.3.2.9"/>
    </reaction>
</comment>
<evidence type="ECO:0000256" key="12">
    <source>
        <dbReference type="ARBA" id="ARBA00022984"/>
    </source>
</evidence>
<dbReference type="GO" id="GO:0008360">
    <property type="term" value="P:regulation of cell shape"/>
    <property type="evidence" value="ECO:0007669"/>
    <property type="project" value="UniProtKB-KW"/>
</dbReference>
<dbReference type="Gene3D" id="3.40.1190.10">
    <property type="entry name" value="Mur-like, catalytic domain"/>
    <property type="match status" value="1"/>
</dbReference>
<dbReference type="RefSeq" id="WP_027827320.1">
    <property type="nucleotide sequence ID" value="NZ_AUEH01000001.1"/>
</dbReference>
<accession>A0A0R1XEN7</accession>
<dbReference type="Proteomes" id="UP000050949">
    <property type="component" value="Unassembled WGS sequence"/>
</dbReference>
<dbReference type="Pfam" id="PF02875">
    <property type="entry name" value="Mur_ligase_C"/>
    <property type="match status" value="1"/>
</dbReference>
<protein>
    <recommendedName>
        <fullName evidence="6 17">UDP-N-acetylmuramoylalanine--D-glutamate ligase</fullName>
        <ecNumber evidence="5 17">6.3.2.9</ecNumber>
    </recommendedName>
    <alternativeName>
        <fullName evidence="15 17">D-glutamic acid-adding enzyme</fullName>
    </alternativeName>
    <alternativeName>
        <fullName evidence="14 17">UDP-N-acetylmuramoyl-L-alanyl-D-glutamate synthetase</fullName>
    </alternativeName>
</protein>
<dbReference type="GO" id="GO:0005737">
    <property type="term" value="C:cytoplasm"/>
    <property type="evidence" value="ECO:0007669"/>
    <property type="project" value="UniProtKB-SubCell"/>
</dbReference>
<gene>
    <name evidence="17" type="primary">murD</name>
    <name evidence="21" type="ORF">FC91_GL001946</name>
</gene>
<dbReference type="SUPFAM" id="SSF51984">
    <property type="entry name" value="MurCD N-terminal domain"/>
    <property type="match status" value="1"/>
</dbReference>
<sequence>MKTVTQYQNKKVLVMGLAKSGANAARLLQQLGAFVTVTDIKPFDQNPAAQSLLDEGVRVITGKQPLALLDEDFSLMVKNPGIPYDNPFVDKAEKLGIPIITEPELAYEISEAPWVTVTGTNGKTTTTTLIAEMLNADRSVGKAYLAGNIGIPASAVAEKVGPDDTMVVEMSSFQLAGTTQLHPHIAVLTNIYSAHLDYHKTRANYINAKMKMVANQTAADYFVVNWDREEWQALAQRTKAQVVPFSRQNLTQDGAYLANGTLYFRGTPIIKADEIRIPGAHNVENALAAIAAAKLAGQADNAAIAHVLKTFPGVKHRMQYVETWQSRKIYNDSKATNIVSTEVALRSFPGPVVLIGGGLDRGFTFEKLLPLLKDHVHTMVVYGQTKQLLADVAKKAGITDLHIVDTLDQAVPVALKESKPGDVVLFSPAAASWDQFHTFEERGDRFIADVNQFIKENPA</sequence>
<dbReference type="GO" id="GO:0005524">
    <property type="term" value="F:ATP binding"/>
    <property type="evidence" value="ECO:0007669"/>
    <property type="project" value="UniProtKB-UniRule"/>
</dbReference>
<evidence type="ECO:0000259" key="20">
    <source>
        <dbReference type="Pfam" id="PF08245"/>
    </source>
</evidence>
<feature type="binding site" evidence="17">
    <location>
        <begin position="119"/>
        <end position="125"/>
    </location>
    <ligand>
        <name>ATP</name>
        <dbReference type="ChEBI" id="CHEBI:30616"/>
    </ligand>
</feature>
<evidence type="ECO:0000256" key="10">
    <source>
        <dbReference type="ARBA" id="ARBA00022840"/>
    </source>
</evidence>
<evidence type="ECO:0000259" key="19">
    <source>
        <dbReference type="Pfam" id="PF02875"/>
    </source>
</evidence>
<dbReference type="Gene3D" id="3.40.50.720">
    <property type="entry name" value="NAD(P)-binding Rossmann-like Domain"/>
    <property type="match status" value="1"/>
</dbReference>
<keyword evidence="17 18" id="KW-0131">Cell cycle</keyword>
<reference evidence="21 22" key="1">
    <citation type="journal article" date="2015" name="Genome Announc.">
        <title>Expanding the biotechnology potential of lactobacilli through comparative genomics of 213 strains and associated genera.</title>
        <authorList>
            <person name="Sun Z."/>
            <person name="Harris H.M."/>
            <person name="McCann A."/>
            <person name="Guo C."/>
            <person name="Argimon S."/>
            <person name="Zhang W."/>
            <person name="Yang X."/>
            <person name="Jeffery I.B."/>
            <person name="Cooney J.C."/>
            <person name="Kagawa T.F."/>
            <person name="Liu W."/>
            <person name="Song Y."/>
            <person name="Salvetti E."/>
            <person name="Wrobel A."/>
            <person name="Rasinkangas P."/>
            <person name="Parkhill J."/>
            <person name="Rea M.C."/>
            <person name="O'Sullivan O."/>
            <person name="Ritari J."/>
            <person name="Douillard F.P."/>
            <person name="Paul Ross R."/>
            <person name="Yang R."/>
            <person name="Briner A.E."/>
            <person name="Felis G.E."/>
            <person name="de Vos W.M."/>
            <person name="Barrangou R."/>
            <person name="Klaenhammer T.R."/>
            <person name="Caufield P.W."/>
            <person name="Cui Y."/>
            <person name="Zhang H."/>
            <person name="O'Toole P.W."/>
        </authorList>
    </citation>
    <scope>NUCLEOTIDE SEQUENCE [LARGE SCALE GENOMIC DNA]</scope>
    <source>
        <strain evidence="21 22">DSM 16991</strain>
    </source>
</reference>
<dbReference type="GO" id="GO:0008764">
    <property type="term" value="F:UDP-N-acetylmuramoylalanine-D-glutamate ligase activity"/>
    <property type="evidence" value="ECO:0007669"/>
    <property type="project" value="UniProtKB-UniRule"/>
</dbReference>
<keyword evidence="10 17" id="KW-0067">ATP-binding</keyword>
<dbReference type="PATRIC" id="fig|1122147.4.peg.2015"/>
<dbReference type="HAMAP" id="MF_00639">
    <property type="entry name" value="MurD"/>
    <property type="match status" value="1"/>
</dbReference>
<comment type="caution">
    <text evidence="21">The sequence shown here is derived from an EMBL/GenBank/DDBJ whole genome shotgun (WGS) entry which is preliminary data.</text>
</comment>
<dbReference type="OrthoDB" id="9809796at2"/>
<evidence type="ECO:0000256" key="5">
    <source>
        <dbReference type="ARBA" id="ARBA00012212"/>
    </source>
</evidence>
<dbReference type="InterPro" id="IPR036565">
    <property type="entry name" value="Mur-like_cat_sf"/>
</dbReference>
<comment type="function">
    <text evidence="1 17 18">Cell wall formation. Catalyzes the addition of glutamate to the nucleotide precursor UDP-N-acetylmuramoyl-L-alanine (UMA).</text>
</comment>
<dbReference type="AlphaFoldDB" id="A0A0R1XEN7"/>
<evidence type="ECO:0000313" key="22">
    <source>
        <dbReference type="Proteomes" id="UP000050949"/>
    </source>
</evidence>
<dbReference type="Gene3D" id="3.90.190.20">
    <property type="entry name" value="Mur ligase, C-terminal domain"/>
    <property type="match status" value="1"/>
</dbReference>
<comment type="subcellular location">
    <subcellularLocation>
        <location evidence="2 17 18">Cytoplasm</location>
    </subcellularLocation>
</comment>
<keyword evidence="9 17" id="KW-0547">Nucleotide-binding</keyword>
<dbReference type="SUPFAM" id="SSF53623">
    <property type="entry name" value="MurD-like peptide ligases, catalytic domain"/>
    <property type="match status" value="1"/>
</dbReference>
<comment type="pathway">
    <text evidence="3 17 18">Cell wall biogenesis; peptidoglycan biosynthesis.</text>
</comment>
<dbReference type="Pfam" id="PF08245">
    <property type="entry name" value="Mur_ligase_M"/>
    <property type="match status" value="1"/>
</dbReference>
<evidence type="ECO:0000256" key="9">
    <source>
        <dbReference type="ARBA" id="ARBA00022741"/>
    </source>
</evidence>
<dbReference type="GO" id="GO:0009252">
    <property type="term" value="P:peptidoglycan biosynthetic process"/>
    <property type="evidence" value="ECO:0007669"/>
    <property type="project" value="UniProtKB-UniRule"/>
</dbReference>
<dbReference type="InterPro" id="IPR005762">
    <property type="entry name" value="MurD"/>
</dbReference>
<feature type="domain" description="Mur ligase C-terminal" evidence="19">
    <location>
        <begin position="316"/>
        <end position="429"/>
    </location>
</feature>
<evidence type="ECO:0000256" key="15">
    <source>
        <dbReference type="ARBA" id="ARBA00032324"/>
    </source>
</evidence>
<keyword evidence="12 17" id="KW-0573">Peptidoglycan synthesis</keyword>
<evidence type="ECO:0000256" key="8">
    <source>
        <dbReference type="ARBA" id="ARBA00022598"/>
    </source>
</evidence>
<evidence type="ECO:0000256" key="1">
    <source>
        <dbReference type="ARBA" id="ARBA00002734"/>
    </source>
</evidence>
<name>A0A0R1XEN7_9LACO</name>
<evidence type="ECO:0000256" key="3">
    <source>
        <dbReference type="ARBA" id="ARBA00004752"/>
    </source>
</evidence>
<evidence type="ECO:0000256" key="6">
    <source>
        <dbReference type="ARBA" id="ARBA00015655"/>
    </source>
</evidence>
<dbReference type="InterPro" id="IPR013221">
    <property type="entry name" value="Mur_ligase_cen"/>
</dbReference>